<dbReference type="InterPro" id="IPR024618">
    <property type="entry name" value="DUF3857"/>
</dbReference>
<organism evidence="4 5">
    <name type="scientific">Paraburkholderia antibiotica</name>
    <dbReference type="NCBI Taxonomy" id="2728839"/>
    <lineage>
        <taxon>Bacteria</taxon>
        <taxon>Pseudomonadati</taxon>
        <taxon>Pseudomonadota</taxon>
        <taxon>Betaproteobacteria</taxon>
        <taxon>Burkholderiales</taxon>
        <taxon>Burkholderiaceae</taxon>
        <taxon>Paraburkholderia</taxon>
    </lineage>
</organism>
<evidence type="ECO:0000256" key="1">
    <source>
        <dbReference type="SAM" id="SignalP"/>
    </source>
</evidence>
<evidence type="ECO:0000313" key="5">
    <source>
        <dbReference type="Proteomes" id="UP000583127"/>
    </source>
</evidence>
<evidence type="ECO:0000259" key="2">
    <source>
        <dbReference type="Pfam" id="PF01841"/>
    </source>
</evidence>
<evidence type="ECO:0000259" key="3">
    <source>
        <dbReference type="Pfam" id="PF12969"/>
    </source>
</evidence>
<gene>
    <name evidence="4" type="ORF">HHL14_21500</name>
</gene>
<dbReference type="AlphaFoldDB" id="A0A7X9ZZS8"/>
<dbReference type="RefSeq" id="WP_169499631.1">
    <property type="nucleotide sequence ID" value="NZ_JABBFZ010000014.1"/>
</dbReference>
<name>A0A7X9ZZS8_9BURK</name>
<dbReference type="EMBL" id="JABBFZ010000014">
    <property type="protein sequence ID" value="NML33398.1"/>
    <property type="molecule type" value="Genomic_DNA"/>
</dbReference>
<dbReference type="Gene3D" id="2.60.40.3140">
    <property type="match status" value="1"/>
</dbReference>
<dbReference type="SUPFAM" id="SSF54001">
    <property type="entry name" value="Cysteine proteinases"/>
    <property type="match status" value="1"/>
</dbReference>
<dbReference type="InterPro" id="IPR038765">
    <property type="entry name" value="Papain-like_cys_pep_sf"/>
</dbReference>
<dbReference type="Gene3D" id="3.10.620.30">
    <property type="match status" value="1"/>
</dbReference>
<evidence type="ECO:0000313" key="4">
    <source>
        <dbReference type="EMBL" id="NML33398.1"/>
    </source>
</evidence>
<dbReference type="Proteomes" id="UP000583127">
    <property type="component" value="Unassembled WGS sequence"/>
</dbReference>
<sequence>MRLSVLVRVASLGWLVGFHAASASVSVKLDDPYTNEGETQTFTVNADGSYSKLDSMTLRVNNEAGVSRVAQQYVWFNRNMADVRILEAYTLTADGQRHDVQPEQIRDVQEARSFDAPMFQDIQEKVIVFPAVEPGARVHLTYRKTQRQPIVPGEFSDFTPPDLAPTRNLRLIYDLPADKPLYADARGFNALQPVTRDGRTRYEFRYDKAHFDRLERGSIAYVSYGDRLMVSTFPSYAAFAASYRESAAAQGTHDPAIAQFARQLTAHDATPRDKAKTLYDWVRRNVRYVAIYVGRDSVVPHSASAVLANRYGDCKDHVALYGALLDALGVRNEPALISSGTIYTLPSVAGYGVINHAITWLPDLQLYADSTASNVEFGFLPASDMNRPAVLVGAGVLAQTPATAPMTRSTELAIKVAPDGSASFTYRLQDAGPYAEQGRERLRTQTPAQREESIQAELRNANLRGTATLTTSDLAATDGPLTLTMKGTLEDLVVTGMTASIRALTSLGGGVEADTRYWLGERRRTQPFVCHNLAIHESARIELPANFRVLDMPEAQRTQDRFVDFTSQYAFDPQTNVVTMARDGATHFDSEVCTPDDFTRMRPAIEAIGRDVRAEVIVRSTLMESSSVASKAPQTP</sequence>
<keyword evidence="5" id="KW-1185">Reference proteome</keyword>
<feature type="domain" description="DUF3857" evidence="3">
    <location>
        <begin position="46"/>
        <end position="207"/>
    </location>
</feature>
<dbReference type="InterPro" id="IPR002931">
    <property type="entry name" value="Transglutaminase-like"/>
</dbReference>
<accession>A0A7X9ZZS8</accession>
<reference evidence="4 5" key="1">
    <citation type="submission" date="2020-04" db="EMBL/GenBank/DDBJ databases">
        <title>Paraburkholderia sp. G-4-1-8 isolated from soil.</title>
        <authorList>
            <person name="Dahal R.H."/>
        </authorList>
    </citation>
    <scope>NUCLEOTIDE SEQUENCE [LARGE SCALE GENOMIC DNA]</scope>
    <source>
        <strain evidence="4 5">G-4-1-8</strain>
    </source>
</reference>
<feature type="signal peptide" evidence="1">
    <location>
        <begin position="1"/>
        <end position="23"/>
    </location>
</feature>
<dbReference type="Pfam" id="PF12969">
    <property type="entry name" value="DUF3857"/>
    <property type="match status" value="1"/>
</dbReference>
<feature type="domain" description="Transglutaminase-like" evidence="2">
    <location>
        <begin position="259"/>
        <end position="330"/>
    </location>
</feature>
<dbReference type="Pfam" id="PF01841">
    <property type="entry name" value="Transglut_core"/>
    <property type="match status" value="1"/>
</dbReference>
<comment type="caution">
    <text evidence="4">The sequence shown here is derived from an EMBL/GenBank/DDBJ whole genome shotgun (WGS) entry which is preliminary data.</text>
</comment>
<proteinExistence type="predicted"/>
<feature type="chain" id="PRO_5030788588" evidence="1">
    <location>
        <begin position="24"/>
        <end position="636"/>
    </location>
</feature>
<keyword evidence="1" id="KW-0732">Signal</keyword>
<protein>
    <submittedName>
        <fullName evidence="4">DUF3857 and transglutaminase domain-containing protein</fullName>
    </submittedName>
</protein>